<feature type="compositionally biased region" description="Basic and acidic residues" evidence="3">
    <location>
        <begin position="510"/>
        <end position="520"/>
    </location>
</feature>
<feature type="region of interest" description="Disordered" evidence="3">
    <location>
        <begin position="558"/>
        <end position="650"/>
    </location>
</feature>
<dbReference type="PaxDb" id="547559-Nmag_0741"/>
<reference evidence="7" key="1">
    <citation type="submission" date="2010-02" db="EMBL/GenBank/DDBJ databases">
        <title>Complete sequence of chromosome of Natrialba magadii ATCC 43099.</title>
        <authorList>
            <consortium name="US DOE Joint Genome Institute"/>
            <person name="Lucas S."/>
            <person name="Copeland A."/>
            <person name="Lapidus A."/>
            <person name="Cheng J.-F."/>
            <person name="Bruce D."/>
            <person name="Goodwin L."/>
            <person name="Pitluck S."/>
            <person name="Davenport K."/>
            <person name="Saunders E."/>
            <person name="Detter J.C."/>
            <person name="Han C."/>
            <person name="Tapia R."/>
            <person name="Land M."/>
            <person name="Hauser L."/>
            <person name="Kyrpides N."/>
            <person name="Mikhailova N."/>
            <person name="De Castro R.E."/>
            <person name="Maupin-Furlow J.A."/>
            <person name="Woyke T."/>
        </authorList>
    </citation>
    <scope>NUCLEOTIDE SEQUENCE [LARGE SCALE GENOMIC DNA]</scope>
    <source>
        <strain evidence="7">ATCC 43099 / DSM 3394 / CCM 3739 / CIP 104546 / IAM 13178 / JCM 8861 / NBRC 102185 / NCIMB 2190 / MS3</strain>
    </source>
</reference>
<dbReference type="eggNOG" id="arCOG02926">
    <property type="taxonomic scope" value="Archaea"/>
</dbReference>
<sequence>MTAHHSDRSYTVSRRLLMQATALASVSGFATTALAQDGENNQIELLGRTSGWIGSYPDDIADERNPTLELVEGEEYTLIWENEDGAGHNLVIEDEAGEENFVETDIISGTGETQEVEFTAEEGMAEYYCAPHPQAMRGQIELVDEANNEEEDVNDDPDVIIGDGPTVGLETVADGLNAPIDLQFAEGETDRRFIVDQTGQIHIHGEDGLEDEPFLDIEDRMVELEGDFDERGLLGLAFHPNFEENGQFYVRYSAEGEEPEYGAPGAEVPETVDHLDTLAQFETADDDNTEADPDSEEILLEIPQPQFNHNAGPIAFGPDDCLYVSTGDGGGAGDDDEGHVDDWYPEIGGGNGQDTERNLLGGILRIDVDDDGDEERNYGIPEDNPLVDTEENLPEYWAWGLRNPWGMSFENGELLAADVGQALFEIINHVEEGGNYGWNVWEGTHCFDPETPEEPPEDCPDSVSDDLPEPRAGEPLLGPVIEYPQEVDMGRYGDEANGDEENGDEEEDVERGAATDNGERDRIGTAIIGGMMYEAGEIDDLENAYVFGDWSWDGEGPGRLFIAHPPEGWPNGEEEDDAELDEENDNGVEDEDEDEDDDDEVENGADDDAEGENGEDFEPVDPEGENADDAEDDENEIDEDGLEQYHPPDEVDLWDIEELTVEGDGEVAGDGMMEQLVYAFGRDADGEVYVLTSDTPTIEGEGYVSRIVPADDEEEVEEEVADEDEDDLDEEDDELDDGEDDVEVDDEEDDVEVDDDIEDDEDEDN</sequence>
<gene>
    <name evidence="6" type="ordered locus">Nmag_0741</name>
</gene>
<feature type="region of interest" description="Disordered" evidence="3">
    <location>
        <begin position="702"/>
        <end position="765"/>
    </location>
</feature>
<dbReference type="InterPro" id="IPR012938">
    <property type="entry name" value="Glc/Sorbosone_DH"/>
</dbReference>
<dbReference type="EMBL" id="CP001932">
    <property type="protein sequence ID" value="ADD04326.2"/>
    <property type="molecule type" value="Genomic_DNA"/>
</dbReference>
<dbReference type="PROSITE" id="PS51318">
    <property type="entry name" value="TAT"/>
    <property type="match status" value="1"/>
</dbReference>
<dbReference type="SUPFAM" id="SSF49503">
    <property type="entry name" value="Cupredoxins"/>
    <property type="match status" value="1"/>
</dbReference>
<feature type="compositionally biased region" description="Acidic residues" evidence="3">
    <location>
        <begin position="572"/>
        <end position="642"/>
    </location>
</feature>
<dbReference type="Pfam" id="PF00127">
    <property type="entry name" value="Copper-bind"/>
    <property type="match status" value="1"/>
</dbReference>
<accession>D3SZJ2</accession>
<dbReference type="GO" id="GO:0005507">
    <property type="term" value="F:copper ion binding"/>
    <property type="evidence" value="ECO:0007669"/>
    <property type="project" value="InterPro"/>
</dbReference>
<dbReference type="KEGG" id="nmg:Nmag_0741"/>
<feature type="domain" description="Glucose/Sorbosone dehydrogenase" evidence="5">
    <location>
        <begin position="177"/>
        <end position="443"/>
    </location>
</feature>
<dbReference type="InterPro" id="IPR008972">
    <property type="entry name" value="Cupredoxin"/>
</dbReference>
<protein>
    <submittedName>
        <fullName evidence="6">Blue copper domain protein / homolog to quinoprotein glucose dehydrogenase</fullName>
    </submittedName>
</protein>
<evidence type="ECO:0000256" key="1">
    <source>
        <dbReference type="ARBA" id="ARBA00022723"/>
    </source>
</evidence>
<dbReference type="Gene3D" id="2.120.10.30">
    <property type="entry name" value="TolB, C-terminal domain"/>
    <property type="match status" value="1"/>
</dbReference>
<keyword evidence="1" id="KW-0479">Metal-binding</keyword>
<dbReference type="eggNOG" id="arCOG02796">
    <property type="taxonomic scope" value="Archaea"/>
</dbReference>
<dbReference type="Gene3D" id="2.60.40.420">
    <property type="entry name" value="Cupredoxins - blue copper proteins"/>
    <property type="match status" value="1"/>
</dbReference>
<evidence type="ECO:0000259" key="5">
    <source>
        <dbReference type="Pfam" id="PF07995"/>
    </source>
</evidence>
<dbReference type="InterPro" id="IPR006311">
    <property type="entry name" value="TAT_signal"/>
</dbReference>
<organism evidence="6 7">
    <name type="scientific">Natrialba magadii (strain ATCC 43099 / DSM 3394 / CCM 3739 / CIP 104546 / IAM 13178 / JCM 8861 / NBRC 102185 / NCIMB 2190 / MS3)</name>
    <name type="common">Natronobacterium magadii</name>
    <dbReference type="NCBI Taxonomy" id="547559"/>
    <lineage>
        <taxon>Archaea</taxon>
        <taxon>Methanobacteriati</taxon>
        <taxon>Methanobacteriota</taxon>
        <taxon>Stenosarchaea group</taxon>
        <taxon>Halobacteria</taxon>
        <taxon>Halobacteriales</taxon>
        <taxon>Natrialbaceae</taxon>
        <taxon>Natrialba</taxon>
    </lineage>
</organism>
<dbReference type="PANTHER" id="PTHR19328">
    <property type="entry name" value="HEDGEHOG-INTERACTING PROTEIN"/>
    <property type="match status" value="1"/>
</dbReference>
<dbReference type="SUPFAM" id="SSF50952">
    <property type="entry name" value="Soluble quinoprotein glucose dehydrogenase"/>
    <property type="match status" value="1"/>
</dbReference>
<feature type="compositionally biased region" description="Acidic residues" evidence="3">
    <location>
        <begin position="450"/>
        <end position="467"/>
    </location>
</feature>
<dbReference type="PANTHER" id="PTHR19328:SF75">
    <property type="entry name" value="ALDOSE SUGAR DEHYDROGENASE YLII"/>
    <property type="match status" value="1"/>
</dbReference>
<evidence type="ECO:0000256" key="2">
    <source>
        <dbReference type="ARBA" id="ARBA00023008"/>
    </source>
</evidence>
<evidence type="ECO:0000259" key="4">
    <source>
        <dbReference type="Pfam" id="PF00127"/>
    </source>
</evidence>
<dbReference type="GO" id="GO:0009055">
    <property type="term" value="F:electron transfer activity"/>
    <property type="evidence" value="ECO:0007669"/>
    <property type="project" value="InterPro"/>
</dbReference>
<feature type="compositionally biased region" description="Acidic residues" evidence="3">
    <location>
        <begin position="710"/>
        <end position="765"/>
    </location>
</feature>
<dbReference type="Proteomes" id="UP000001879">
    <property type="component" value="Chromosome"/>
</dbReference>
<feature type="region of interest" description="Disordered" evidence="3">
    <location>
        <begin position="447"/>
        <end position="520"/>
    </location>
</feature>
<evidence type="ECO:0000313" key="6">
    <source>
        <dbReference type="EMBL" id="ADD04326.2"/>
    </source>
</evidence>
<dbReference type="InterPro" id="IPR011042">
    <property type="entry name" value="6-blade_b-propeller_TolB-like"/>
</dbReference>
<feature type="domain" description="Blue (type 1) copper" evidence="4">
    <location>
        <begin position="77"/>
        <end position="142"/>
    </location>
</feature>
<keyword evidence="2" id="KW-0186">Copper</keyword>
<feature type="compositionally biased region" description="Acidic residues" evidence="3">
    <location>
        <begin position="496"/>
        <end position="509"/>
    </location>
</feature>
<evidence type="ECO:0000313" key="7">
    <source>
        <dbReference type="Proteomes" id="UP000001879"/>
    </source>
</evidence>
<dbReference type="Pfam" id="PF07995">
    <property type="entry name" value="GSDH"/>
    <property type="match status" value="1"/>
</dbReference>
<dbReference type="AlphaFoldDB" id="D3SZJ2"/>
<dbReference type="STRING" id="547559.Nmag_0741"/>
<dbReference type="InterPro" id="IPR000923">
    <property type="entry name" value="BlueCu_1"/>
</dbReference>
<dbReference type="InterPro" id="IPR011041">
    <property type="entry name" value="Quinoprot_gluc/sorb_DH_b-prop"/>
</dbReference>
<keyword evidence="7" id="KW-1185">Reference proteome</keyword>
<name>D3SZJ2_NATMM</name>
<proteinExistence type="predicted"/>
<reference evidence="6 7" key="2">
    <citation type="journal article" date="2012" name="BMC Genomics">
        <title>A comparative genomics perspective on the genetic content of the alkaliphilic haloarchaeon Natrialba magadii ATCC 43099T.</title>
        <authorList>
            <person name="Siddaramappa S."/>
            <person name="Challacombe J.F."/>
            <person name="Decastro R.E."/>
            <person name="Pfeiffer F."/>
            <person name="Sastre D.E."/>
            <person name="Gimenez M.I."/>
            <person name="Paggi R.A."/>
            <person name="Detter J.C."/>
            <person name="Davenport K.W."/>
            <person name="Goodwin L.A."/>
            <person name="Kyrpides N."/>
            <person name="Tapia R."/>
            <person name="Pitluck S."/>
            <person name="Lucas S."/>
            <person name="Woyke T."/>
            <person name="Maupin-Furlow J.A."/>
        </authorList>
    </citation>
    <scope>NUCLEOTIDE SEQUENCE [LARGE SCALE GENOMIC DNA]</scope>
    <source>
        <strain evidence="7">ATCC 43099 / DSM 3394 / CCM 3739 / CIP 104546 / IAM 13178 / JCM 8861 / NBRC 102185 / NCIMB 2190 / MS3</strain>
    </source>
</reference>
<evidence type="ECO:0000256" key="3">
    <source>
        <dbReference type="SAM" id="MobiDB-lite"/>
    </source>
</evidence>